<dbReference type="EMBL" id="BART01011603">
    <property type="protein sequence ID" value="GAG87187.1"/>
    <property type="molecule type" value="Genomic_DNA"/>
</dbReference>
<protein>
    <recommendedName>
        <fullName evidence="3">Carbohydrate kinase FGGY N-terminal domain-containing protein</fullName>
    </recommendedName>
</protein>
<organism evidence="4">
    <name type="scientific">marine sediment metagenome</name>
    <dbReference type="NCBI Taxonomy" id="412755"/>
    <lineage>
        <taxon>unclassified sequences</taxon>
        <taxon>metagenomes</taxon>
        <taxon>ecological metagenomes</taxon>
    </lineage>
</organism>
<feature type="domain" description="Carbohydrate kinase FGGY N-terminal" evidence="3">
    <location>
        <begin position="5"/>
        <end position="103"/>
    </location>
</feature>
<keyword evidence="1" id="KW-0808">Transferase</keyword>
<sequence length="111" mass="12647">MKHLIMSIDVGTTGCRTIIFDENGKSINQSYQEYKSIYLSSRWIDHDPKTWLQATQETVKKVIKEIGDDKTYLSAIAVTSQRATFIPVNKNGKPLDNAILWQHTVDLPLPQ</sequence>
<reference evidence="4" key="1">
    <citation type="journal article" date="2014" name="Front. Microbiol.">
        <title>High frequency of phylogenetically diverse reductive dehalogenase-homologous genes in deep subseafloor sedimentary metagenomes.</title>
        <authorList>
            <person name="Kawai M."/>
            <person name="Futagami T."/>
            <person name="Toyoda A."/>
            <person name="Takaki Y."/>
            <person name="Nishi S."/>
            <person name="Hori S."/>
            <person name="Arai W."/>
            <person name="Tsubouchi T."/>
            <person name="Morono Y."/>
            <person name="Uchiyama I."/>
            <person name="Ito T."/>
            <person name="Fujiyama A."/>
            <person name="Inagaki F."/>
            <person name="Takami H."/>
        </authorList>
    </citation>
    <scope>NUCLEOTIDE SEQUENCE</scope>
    <source>
        <strain evidence="4">Expedition CK06-06</strain>
    </source>
</reference>
<dbReference type="Gene3D" id="3.30.420.40">
    <property type="match status" value="1"/>
</dbReference>
<dbReference type="InterPro" id="IPR018484">
    <property type="entry name" value="FGGY_N"/>
</dbReference>
<dbReference type="GO" id="GO:0005975">
    <property type="term" value="P:carbohydrate metabolic process"/>
    <property type="evidence" value="ECO:0007669"/>
    <property type="project" value="InterPro"/>
</dbReference>
<name>X1C1G5_9ZZZZ</name>
<evidence type="ECO:0000313" key="4">
    <source>
        <dbReference type="EMBL" id="GAG87187.1"/>
    </source>
</evidence>
<proteinExistence type="predicted"/>
<dbReference type="AlphaFoldDB" id="X1C1G5"/>
<evidence type="ECO:0000256" key="1">
    <source>
        <dbReference type="ARBA" id="ARBA00022679"/>
    </source>
</evidence>
<dbReference type="PANTHER" id="PTHR43095">
    <property type="entry name" value="SUGAR KINASE"/>
    <property type="match status" value="1"/>
</dbReference>
<evidence type="ECO:0000259" key="3">
    <source>
        <dbReference type="Pfam" id="PF00370"/>
    </source>
</evidence>
<dbReference type="Pfam" id="PF00370">
    <property type="entry name" value="FGGY_N"/>
    <property type="match status" value="1"/>
</dbReference>
<dbReference type="InterPro" id="IPR043129">
    <property type="entry name" value="ATPase_NBD"/>
</dbReference>
<dbReference type="SUPFAM" id="SSF53067">
    <property type="entry name" value="Actin-like ATPase domain"/>
    <property type="match status" value="1"/>
</dbReference>
<dbReference type="InterPro" id="IPR050406">
    <property type="entry name" value="FGGY_Carb_Kinase"/>
</dbReference>
<dbReference type="GO" id="GO:0016301">
    <property type="term" value="F:kinase activity"/>
    <property type="evidence" value="ECO:0007669"/>
    <property type="project" value="UniProtKB-KW"/>
</dbReference>
<evidence type="ECO:0000256" key="2">
    <source>
        <dbReference type="ARBA" id="ARBA00022777"/>
    </source>
</evidence>
<gene>
    <name evidence="4" type="ORF">S01H4_24637</name>
</gene>
<accession>X1C1G5</accession>
<keyword evidence="2" id="KW-0418">Kinase</keyword>
<comment type="caution">
    <text evidence="4">The sequence shown here is derived from an EMBL/GenBank/DDBJ whole genome shotgun (WGS) entry which is preliminary data.</text>
</comment>